<dbReference type="AlphaFoldDB" id="A0AAE3HIB6"/>
<keyword evidence="1" id="KW-1133">Transmembrane helix</keyword>
<dbReference type="Pfam" id="PF14317">
    <property type="entry name" value="YcxB"/>
    <property type="match status" value="1"/>
</dbReference>
<organism evidence="3 4">
    <name type="scientific">Irregularibacter muris</name>
    <dbReference type="NCBI Taxonomy" id="1796619"/>
    <lineage>
        <taxon>Bacteria</taxon>
        <taxon>Bacillati</taxon>
        <taxon>Bacillota</taxon>
        <taxon>Clostridia</taxon>
        <taxon>Eubacteriales</taxon>
        <taxon>Eubacteriaceae</taxon>
        <taxon>Irregularibacter</taxon>
    </lineage>
</organism>
<evidence type="ECO:0000256" key="1">
    <source>
        <dbReference type="SAM" id="Phobius"/>
    </source>
</evidence>
<feature type="transmembrane region" description="Helical" evidence="1">
    <location>
        <begin position="54"/>
        <end position="76"/>
    </location>
</feature>
<dbReference type="RefSeq" id="WP_257532816.1">
    <property type="nucleotide sequence ID" value="NZ_JANKAS010000016.1"/>
</dbReference>
<keyword evidence="1" id="KW-0472">Membrane</keyword>
<keyword evidence="1" id="KW-0812">Transmembrane</keyword>
<dbReference type="EMBL" id="JANKAS010000016">
    <property type="protein sequence ID" value="MCR1899964.1"/>
    <property type="molecule type" value="Genomic_DNA"/>
</dbReference>
<accession>A0AAE3HIB6</accession>
<evidence type="ECO:0000313" key="4">
    <source>
        <dbReference type="Proteomes" id="UP001205748"/>
    </source>
</evidence>
<sequence>MNQEVLAKGIVNFEEFKRYNKYHMRKREMIAFFSFLFLFFIIFYVLMMDNFHSVIIFSILFSIITSVLLISAIRIVNMRFAVKEYKSEPSIKGEMTYISSEEGIRLKCESSDALFRWGEIQKAILVRDMFILYVTTMKAIVIPTRFFDSEEDIDLFKNIVSENMDTTKVKF</sequence>
<evidence type="ECO:0000313" key="3">
    <source>
        <dbReference type="EMBL" id="MCR1899964.1"/>
    </source>
</evidence>
<feature type="transmembrane region" description="Helical" evidence="1">
    <location>
        <begin position="29"/>
        <end position="48"/>
    </location>
</feature>
<protein>
    <submittedName>
        <fullName evidence="3">YcxB family protein</fullName>
    </submittedName>
</protein>
<keyword evidence="4" id="KW-1185">Reference proteome</keyword>
<dbReference type="InterPro" id="IPR025588">
    <property type="entry name" value="YcxB-like_C"/>
</dbReference>
<dbReference type="Proteomes" id="UP001205748">
    <property type="component" value="Unassembled WGS sequence"/>
</dbReference>
<evidence type="ECO:0000259" key="2">
    <source>
        <dbReference type="Pfam" id="PF14317"/>
    </source>
</evidence>
<comment type="caution">
    <text evidence="3">The sequence shown here is derived from an EMBL/GenBank/DDBJ whole genome shotgun (WGS) entry which is preliminary data.</text>
</comment>
<name>A0AAE3HIB6_9FIRM</name>
<proteinExistence type="predicted"/>
<reference evidence="3" key="1">
    <citation type="submission" date="2022-07" db="EMBL/GenBank/DDBJ databases">
        <title>Enhanced cultured diversity of the mouse gut microbiota enables custom-made synthetic communities.</title>
        <authorList>
            <person name="Afrizal A."/>
        </authorList>
    </citation>
    <scope>NUCLEOTIDE SEQUENCE</scope>
    <source>
        <strain evidence="3">DSM 28593</strain>
    </source>
</reference>
<feature type="domain" description="YcxB-like C-terminal" evidence="2">
    <location>
        <begin position="100"/>
        <end position="159"/>
    </location>
</feature>
<gene>
    <name evidence="3" type="ORF">NSA47_13425</name>
</gene>